<keyword evidence="2" id="KW-0472">Membrane</keyword>
<name>A0ABM0K842_APLCA</name>
<dbReference type="RefSeq" id="XP_005111044.2">
    <property type="nucleotide sequence ID" value="XM_005110987.3"/>
</dbReference>
<feature type="compositionally biased region" description="Polar residues" evidence="1">
    <location>
        <begin position="389"/>
        <end position="402"/>
    </location>
</feature>
<evidence type="ECO:0000313" key="5">
    <source>
        <dbReference type="RefSeq" id="XP_005111044.2"/>
    </source>
</evidence>
<keyword evidence="2" id="KW-1133">Transmembrane helix</keyword>
<keyword evidence="4" id="KW-1185">Reference proteome</keyword>
<protein>
    <submittedName>
        <fullName evidence="5">Uncharacterized protein LOC101847073</fullName>
    </submittedName>
</protein>
<evidence type="ECO:0000256" key="2">
    <source>
        <dbReference type="SAM" id="Phobius"/>
    </source>
</evidence>
<feature type="region of interest" description="Disordered" evidence="1">
    <location>
        <begin position="362"/>
        <end position="422"/>
    </location>
</feature>
<evidence type="ECO:0000256" key="1">
    <source>
        <dbReference type="SAM" id="MobiDB-lite"/>
    </source>
</evidence>
<keyword evidence="2" id="KW-0812">Transmembrane</keyword>
<feature type="chain" id="PRO_5047395874" evidence="3">
    <location>
        <begin position="21"/>
        <end position="422"/>
    </location>
</feature>
<feature type="region of interest" description="Disordered" evidence="1">
    <location>
        <begin position="167"/>
        <end position="191"/>
    </location>
</feature>
<feature type="region of interest" description="Disordered" evidence="1">
    <location>
        <begin position="304"/>
        <end position="337"/>
    </location>
</feature>
<dbReference type="GeneID" id="101847073"/>
<feature type="signal peptide" evidence="3">
    <location>
        <begin position="1"/>
        <end position="20"/>
    </location>
</feature>
<reference evidence="5" key="1">
    <citation type="submission" date="2025-08" db="UniProtKB">
        <authorList>
            <consortium name="RefSeq"/>
        </authorList>
    </citation>
    <scope>IDENTIFICATION</scope>
</reference>
<accession>A0ABM0K842</accession>
<evidence type="ECO:0000313" key="4">
    <source>
        <dbReference type="Proteomes" id="UP000694888"/>
    </source>
</evidence>
<gene>
    <name evidence="5" type="primary">LOC101847073</name>
</gene>
<keyword evidence="3" id="KW-0732">Signal</keyword>
<feature type="transmembrane region" description="Helical" evidence="2">
    <location>
        <begin position="199"/>
        <end position="222"/>
    </location>
</feature>
<sequence length="422" mass="45887">MKAVFLAVVAVLCLPVAATGTCLDRGSPCCSGGSHWSEQKRGVKENSIVNIDMMNRTTKLSNGVNLVWNATGSSFVKIWCTFSSKNSPFDLNVIYLDLGNNGSNCGSLNTSNSYIPSQEANGYLANSSKYSLISKQRLASLNVTLSTGFVWLQLTVNSTANVSVLCREPEERSVPTSRPQGPMETGEDNGHSQDKLKTILITVCCCVGVSAIVCSALVLAFCRWSPLYKFWRTADGRQPVPLGSPSNTTAELTSTSDGLACGDSQNAYTLPADECPLTSNSETGIRFMKLVKAEEKHNIYTDADQPDRTLDSFPGVTSSNNGRGLYSEVDGPNNRHDAYSKVYGPNYGFGLYSEVDRPCNRPGLYSKENKSENRQDNYSFLNKPDSSEEPMSSIYNSSQTAEYSHLGRPSDEPTVISNVYDG</sequence>
<dbReference type="Proteomes" id="UP000694888">
    <property type="component" value="Unplaced"/>
</dbReference>
<proteinExistence type="predicted"/>
<evidence type="ECO:0000256" key="3">
    <source>
        <dbReference type="SAM" id="SignalP"/>
    </source>
</evidence>
<organism evidence="4 5">
    <name type="scientific">Aplysia californica</name>
    <name type="common">California sea hare</name>
    <dbReference type="NCBI Taxonomy" id="6500"/>
    <lineage>
        <taxon>Eukaryota</taxon>
        <taxon>Metazoa</taxon>
        <taxon>Spiralia</taxon>
        <taxon>Lophotrochozoa</taxon>
        <taxon>Mollusca</taxon>
        <taxon>Gastropoda</taxon>
        <taxon>Heterobranchia</taxon>
        <taxon>Euthyneura</taxon>
        <taxon>Tectipleura</taxon>
        <taxon>Aplysiida</taxon>
        <taxon>Aplysioidea</taxon>
        <taxon>Aplysiidae</taxon>
        <taxon>Aplysia</taxon>
    </lineage>
</organism>